<dbReference type="CDD" id="cd01347">
    <property type="entry name" value="ligand_gated_channel"/>
    <property type="match status" value="1"/>
</dbReference>
<evidence type="ECO:0000313" key="17">
    <source>
        <dbReference type="EMBL" id="TWF59167.1"/>
    </source>
</evidence>
<dbReference type="FunFam" id="2.170.130.10:FF:000001">
    <property type="entry name" value="Catecholate siderophore TonB-dependent receptor"/>
    <property type="match status" value="1"/>
</dbReference>
<dbReference type="SMART" id="SM00965">
    <property type="entry name" value="STN"/>
    <property type="match status" value="1"/>
</dbReference>
<dbReference type="InterPro" id="IPR000531">
    <property type="entry name" value="Beta-barrel_TonB"/>
</dbReference>
<evidence type="ECO:0000256" key="2">
    <source>
        <dbReference type="ARBA" id="ARBA00009810"/>
    </source>
</evidence>
<keyword evidence="11 14" id="KW-0472">Membrane</keyword>
<keyword evidence="7" id="KW-0732">Signal</keyword>
<dbReference type="NCBIfam" id="TIGR01783">
    <property type="entry name" value="TonB-siderophor"/>
    <property type="match status" value="1"/>
</dbReference>
<dbReference type="Gene3D" id="2.40.170.20">
    <property type="entry name" value="TonB-dependent receptor, beta-barrel domain"/>
    <property type="match status" value="1"/>
</dbReference>
<dbReference type="GO" id="GO:0015891">
    <property type="term" value="P:siderophore transport"/>
    <property type="evidence" value="ECO:0007669"/>
    <property type="project" value="InterPro"/>
</dbReference>
<keyword evidence="10 15" id="KW-0798">TonB box</keyword>
<dbReference type="InterPro" id="IPR037066">
    <property type="entry name" value="Plug_dom_sf"/>
</dbReference>
<evidence type="ECO:0000256" key="3">
    <source>
        <dbReference type="ARBA" id="ARBA00022448"/>
    </source>
</evidence>
<evidence type="ECO:0000256" key="1">
    <source>
        <dbReference type="ARBA" id="ARBA00004571"/>
    </source>
</evidence>
<dbReference type="InterPro" id="IPR012910">
    <property type="entry name" value="Plug_dom"/>
</dbReference>
<proteinExistence type="inferred from homology"/>
<dbReference type="GO" id="GO:0015344">
    <property type="term" value="F:siderophore uptake transmembrane transporter activity"/>
    <property type="evidence" value="ECO:0007669"/>
    <property type="project" value="TreeGrafter"/>
</dbReference>
<dbReference type="Gene3D" id="3.55.50.30">
    <property type="match status" value="1"/>
</dbReference>
<keyword evidence="18" id="KW-1185">Reference proteome</keyword>
<keyword evidence="12 17" id="KW-0675">Receptor</keyword>
<comment type="subcellular location">
    <subcellularLocation>
        <location evidence="1 14">Cell outer membrane</location>
        <topology evidence="1 14">Multi-pass membrane protein</topology>
    </subcellularLocation>
</comment>
<evidence type="ECO:0000256" key="15">
    <source>
        <dbReference type="RuleBase" id="RU003357"/>
    </source>
</evidence>
<comment type="caution">
    <text evidence="17">The sequence shown here is derived from an EMBL/GenBank/DDBJ whole genome shotgun (WGS) entry which is preliminary data.</text>
</comment>
<dbReference type="InterPro" id="IPR010105">
    <property type="entry name" value="TonB_sidphr_rcpt"/>
</dbReference>
<dbReference type="PANTHER" id="PTHR32552:SF68">
    <property type="entry name" value="FERRICHROME OUTER MEMBRANE TRANSPORTER_PHAGE RECEPTOR"/>
    <property type="match status" value="1"/>
</dbReference>
<evidence type="ECO:0000256" key="5">
    <source>
        <dbReference type="ARBA" id="ARBA00022496"/>
    </source>
</evidence>
<keyword evidence="8" id="KW-0408">Iron</keyword>
<keyword evidence="6 14" id="KW-0812">Transmembrane</keyword>
<evidence type="ECO:0000256" key="12">
    <source>
        <dbReference type="ARBA" id="ARBA00023170"/>
    </source>
</evidence>
<evidence type="ECO:0000259" key="16">
    <source>
        <dbReference type="SMART" id="SM00965"/>
    </source>
</evidence>
<comment type="similarity">
    <text evidence="2 14 15">Belongs to the TonB-dependent receptor family.</text>
</comment>
<evidence type="ECO:0000256" key="4">
    <source>
        <dbReference type="ARBA" id="ARBA00022452"/>
    </source>
</evidence>
<dbReference type="GO" id="GO:0009279">
    <property type="term" value="C:cell outer membrane"/>
    <property type="evidence" value="ECO:0007669"/>
    <property type="project" value="UniProtKB-SubCell"/>
</dbReference>
<organism evidence="17 18">
    <name type="scientific">Neorhizobium alkalisoli</name>
    <dbReference type="NCBI Taxonomy" id="528178"/>
    <lineage>
        <taxon>Bacteria</taxon>
        <taxon>Pseudomonadati</taxon>
        <taxon>Pseudomonadota</taxon>
        <taxon>Alphaproteobacteria</taxon>
        <taxon>Hyphomicrobiales</taxon>
        <taxon>Rhizobiaceae</taxon>
        <taxon>Rhizobium/Agrobacterium group</taxon>
        <taxon>Neorhizobium</taxon>
    </lineage>
</organism>
<feature type="domain" description="Secretin/TonB short N-terminal" evidence="16">
    <location>
        <begin position="73"/>
        <end position="124"/>
    </location>
</feature>
<keyword evidence="9" id="KW-0406">Ion transport</keyword>
<sequence length="830" mass="90470">MRLQGANPVVKNNQIGGDRLRVFRRMLLAACVGFAPLAVSTEVVAQGAKSYVFAISEQSVSAALVRYSSVTGIDVAFDGPLPPNLRTAGFTGNLTAENALTRLLAGTGLTYRFTTATTVLLINPQAASAAGSADAGTSLQPIILQGEHARGPVEGFIATQSATGTKTDSSLKNTPQAINVVTKDQMAAQGSATLTQAFRYTPGVISQYGDDSRYDWFTIRGFRPSRYLDGLRLPFGSRGYAQPRVEPFGLERAEVLKGPASVLYGQGDPGGLINMVSKRPSATAQNEVETQFGTDHRIQTAFDLNGAIGDDDSLLYRIVGLGRLTDTQYDYVREKKAYIAPSLTFKPHEGTSLTLYGSYQHIDSPGGGGAPALPANGTLYTGIYPELPRSAFPGEPGYDHYRSDQASVGYEFQHDLDDTWTVRQNLRYSYIDTDTQRVQPYCPAACDPKAFYRYAWAFPESARAVTIDNQAIGHFQTGDFAHTALFGLDYSYESSRYEESALSPIFTPFNGLDPVYGATPISRPPIATRIDQERSQVGLYAQDQMEWNNFVFSLGGRYDWADTDTRTRTSAADNKVDQRDGKFTWRAGLVYNFDNGFSPYAGYSTSFNPASGTDRAGNTFDPTTGEQFEVGVKYQPDGSNSFITLSAYHLTQDNVLSPDPENTSFSVQTGQVRMRGVELEGKAELTDALSILASYAYTDSEITKANANAAGVSNQGNRFAFVPRQQASLWLDYAVQSSDAWDGLSFGAGARYTGQTFGDNANQFDIPSYTVFDAAVRYDFGKANPKLEGLKASLNFSNLFDRKYVSTCIAATGCYWGEGRSVYATLKYSW</sequence>
<evidence type="ECO:0000256" key="6">
    <source>
        <dbReference type="ARBA" id="ARBA00022692"/>
    </source>
</evidence>
<evidence type="ECO:0000256" key="9">
    <source>
        <dbReference type="ARBA" id="ARBA00023065"/>
    </source>
</evidence>
<dbReference type="Gene3D" id="2.170.130.10">
    <property type="entry name" value="TonB-dependent receptor, plug domain"/>
    <property type="match status" value="1"/>
</dbReference>
<gene>
    <name evidence="17" type="ORF">FHW37_101973</name>
</gene>
<reference evidence="17 18" key="1">
    <citation type="submission" date="2019-06" db="EMBL/GenBank/DDBJ databases">
        <title>Sorghum-associated microbial communities from plants grown in Nebraska, USA.</title>
        <authorList>
            <person name="Schachtman D."/>
        </authorList>
    </citation>
    <scope>NUCLEOTIDE SEQUENCE [LARGE SCALE GENOMIC DNA]</scope>
    <source>
        <strain evidence="17 18">1225</strain>
    </source>
</reference>
<evidence type="ECO:0000256" key="7">
    <source>
        <dbReference type="ARBA" id="ARBA00022729"/>
    </source>
</evidence>
<dbReference type="FunFam" id="2.40.170.20:FF:000005">
    <property type="entry name" value="TonB-dependent siderophore receptor"/>
    <property type="match status" value="1"/>
</dbReference>
<dbReference type="PROSITE" id="PS52016">
    <property type="entry name" value="TONB_DEPENDENT_REC_3"/>
    <property type="match status" value="1"/>
</dbReference>
<dbReference type="Pfam" id="PF07715">
    <property type="entry name" value="Plug"/>
    <property type="match status" value="1"/>
</dbReference>
<name>A0A561R985_9HYPH</name>
<keyword evidence="3 14" id="KW-0813">Transport</keyword>
<dbReference type="SUPFAM" id="SSF56935">
    <property type="entry name" value="Porins"/>
    <property type="match status" value="1"/>
</dbReference>
<dbReference type="Proteomes" id="UP000320653">
    <property type="component" value="Unassembled WGS sequence"/>
</dbReference>
<dbReference type="InterPro" id="IPR039426">
    <property type="entry name" value="TonB-dep_rcpt-like"/>
</dbReference>
<evidence type="ECO:0000256" key="10">
    <source>
        <dbReference type="ARBA" id="ARBA00023077"/>
    </source>
</evidence>
<dbReference type="GO" id="GO:0038023">
    <property type="term" value="F:signaling receptor activity"/>
    <property type="evidence" value="ECO:0007669"/>
    <property type="project" value="InterPro"/>
</dbReference>
<dbReference type="EMBL" id="VIWP01000001">
    <property type="protein sequence ID" value="TWF59167.1"/>
    <property type="molecule type" value="Genomic_DNA"/>
</dbReference>
<accession>A0A561R985</accession>
<dbReference type="InterPro" id="IPR036942">
    <property type="entry name" value="Beta-barrel_TonB_sf"/>
</dbReference>
<evidence type="ECO:0000256" key="11">
    <source>
        <dbReference type="ARBA" id="ARBA00023136"/>
    </source>
</evidence>
<keyword evidence="4 14" id="KW-1134">Transmembrane beta strand</keyword>
<dbReference type="PANTHER" id="PTHR32552">
    <property type="entry name" value="FERRICHROME IRON RECEPTOR-RELATED"/>
    <property type="match status" value="1"/>
</dbReference>
<dbReference type="Pfam" id="PF07660">
    <property type="entry name" value="STN"/>
    <property type="match status" value="1"/>
</dbReference>
<dbReference type="AlphaFoldDB" id="A0A561R985"/>
<dbReference type="Pfam" id="PF00593">
    <property type="entry name" value="TonB_dep_Rec_b-barrel"/>
    <property type="match status" value="1"/>
</dbReference>
<evidence type="ECO:0000313" key="18">
    <source>
        <dbReference type="Proteomes" id="UP000320653"/>
    </source>
</evidence>
<protein>
    <submittedName>
        <fullName evidence="17">Iron complex outermembrane receptor protein</fullName>
    </submittedName>
</protein>
<evidence type="ECO:0000256" key="13">
    <source>
        <dbReference type="ARBA" id="ARBA00023237"/>
    </source>
</evidence>
<keyword evidence="5" id="KW-0410">Iron transport</keyword>
<evidence type="ECO:0000256" key="8">
    <source>
        <dbReference type="ARBA" id="ARBA00023004"/>
    </source>
</evidence>
<keyword evidence="13 14" id="KW-0998">Cell outer membrane</keyword>
<dbReference type="InterPro" id="IPR011662">
    <property type="entry name" value="Secretin/TonB_short_N"/>
</dbReference>
<evidence type="ECO:0000256" key="14">
    <source>
        <dbReference type="PROSITE-ProRule" id="PRU01360"/>
    </source>
</evidence>